<dbReference type="OrthoDB" id="5355033at2"/>
<protein>
    <submittedName>
        <fullName evidence="2">Acetyltransferase (GNAT) family protein</fullName>
    </submittedName>
</protein>
<dbReference type="GO" id="GO:0008080">
    <property type="term" value="F:N-acetyltransferase activity"/>
    <property type="evidence" value="ECO:0007669"/>
    <property type="project" value="InterPro"/>
</dbReference>
<evidence type="ECO:0000259" key="1">
    <source>
        <dbReference type="PROSITE" id="PS51186"/>
    </source>
</evidence>
<dbReference type="GO" id="GO:1905502">
    <property type="term" value="F:acetyl-CoA binding"/>
    <property type="evidence" value="ECO:0007669"/>
    <property type="project" value="TreeGrafter"/>
</dbReference>
<dbReference type="AlphaFoldDB" id="A0A369AFW3"/>
<feature type="domain" description="N-acetyltransferase" evidence="1">
    <location>
        <begin position="1"/>
        <end position="149"/>
    </location>
</feature>
<dbReference type="InterPro" id="IPR039840">
    <property type="entry name" value="NAA80"/>
</dbReference>
<dbReference type="Pfam" id="PF00583">
    <property type="entry name" value="Acetyltransf_1"/>
    <property type="match status" value="1"/>
</dbReference>
<dbReference type="PANTHER" id="PTHR13538:SF4">
    <property type="entry name" value="N-ALPHA-ACETYLTRANSFERASE 80"/>
    <property type="match status" value="1"/>
</dbReference>
<dbReference type="InterPro" id="IPR000182">
    <property type="entry name" value="GNAT_dom"/>
</dbReference>
<accession>A0A369AFW3</accession>
<keyword evidence="2" id="KW-0808">Transferase</keyword>
<sequence length="150" mass="17157">MKIRIACKGDQKSIEESVKSAYMHYIDRIGIKPAPMLADYNKAIESHKTYVLEDSELGVVGVLVLVISKGKFLLENIAIHTSAQGKGYGKALLQLAEKTARELKFDYVELYTHEKMNENISLYQRIGYDIFDRIHESGYSRVYMKKYVKG</sequence>
<name>A0A369AFW3_9GAMM</name>
<dbReference type="Gene3D" id="3.40.630.30">
    <property type="match status" value="1"/>
</dbReference>
<dbReference type="InterPro" id="IPR016181">
    <property type="entry name" value="Acyl_CoA_acyltransferase"/>
</dbReference>
<evidence type="ECO:0000313" key="2">
    <source>
        <dbReference type="EMBL" id="RCX07238.1"/>
    </source>
</evidence>
<dbReference type="PROSITE" id="PS51186">
    <property type="entry name" value="GNAT"/>
    <property type="match status" value="1"/>
</dbReference>
<proteinExistence type="predicted"/>
<organism evidence="2 3">
    <name type="scientific">Marinomonas foliarum</name>
    <dbReference type="NCBI Taxonomy" id="491950"/>
    <lineage>
        <taxon>Bacteria</taxon>
        <taxon>Pseudomonadati</taxon>
        <taxon>Pseudomonadota</taxon>
        <taxon>Gammaproteobacteria</taxon>
        <taxon>Oceanospirillales</taxon>
        <taxon>Oceanospirillaceae</taxon>
        <taxon>Marinomonas</taxon>
    </lineage>
</organism>
<dbReference type="Proteomes" id="UP000253506">
    <property type="component" value="Unassembled WGS sequence"/>
</dbReference>
<dbReference type="CDD" id="cd04301">
    <property type="entry name" value="NAT_SF"/>
    <property type="match status" value="1"/>
</dbReference>
<reference evidence="2 3" key="1">
    <citation type="submission" date="2018-07" db="EMBL/GenBank/DDBJ databases">
        <title>Genomic Encyclopedia of Type Strains, Phase III (KMG-III): the genomes of soil and plant-associated and newly described type strains.</title>
        <authorList>
            <person name="Whitman W."/>
        </authorList>
    </citation>
    <scope>NUCLEOTIDE SEQUENCE [LARGE SCALE GENOMIC DNA]</scope>
    <source>
        <strain evidence="2 3">CECT 7731</strain>
    </source>
</reference>
<dbReference type="GO" id="GO:0005737">
    <property type="term" value="C:cytoplasm"/>
    <property type="evidence" value="ECO:0007669"/>
    <property type="project" value="TreeGrafter"/>
</dbReference>
<dbReference type="SUPFAM" id="SSF55729">
    <property type="entry name" value="Acyl-CoA N-acyltransferases (Nat)"/>
    <property type="match status" value="1"/>
</dbReference>
<comment type="caution">
    <text evidence="2">The sequence shown here is derived from an EMBL/GenBank/DDBJ whole genome shotgun (WGS) entry which is preliminary data.</text>
</comment>
<gene>
    <name evidence="2" type="ORF">DFP77_106118</name>
</gene>
<dbReference type="EMBL" id="QPJQ01000006">
    <property type="protein sequence ID" value="RCX07238.1"/>
    <property type="molecule type" value="Genomic_DNA"/>
</dbReference>
<evidence type="ECO:0000313" key="3">
    <source>
        <dbReference type="Proteomes" id="UP000253506"/>
    </source>
</evidence>
<dbReference type="PANTHER" id="PTHR13538">
    <property type="entry name" value="N-ACETYLTRANSFERASE 6"/>
    <property type="match status" value="1"/>
</dbReference>
<dbReference type="RefSeq" id="WP_114411162.1">
    <property type="nucleotide sequence ID" value="NZ_QPJQ01000006.1"/>
</dbReference>